<evidence type="ECO:0000256" key="5">
    <source>
        <dbReference type="ARBA" id="ARBA00022989"/>
    </source>
</evidence>
<keyword evidence="4 8" id="KW-0812">Transmembrane</keyword>
<dbReference type="PANTHER" id="PTHR33452">
    <property type="entry name" value="OXIDOREDUCTASE CATD-RELATED"/>
    <property type="match status" value="1"/>
</dbReference>
<feature type="transmembrane region" description="Helical" evidence="8">
    <location>
        <begin position="291"/>
        <end position="311"/>
    </location>
</feature>
<evidence type="ECO:0000256" key="7">
    <source>
        <dbReference type="SAM" id="MobiDB-lite"/>
    </source>
</evidence>
<evidence type="ECO:0000256" key="3">
    <source>
        <dbReference type="ARBA" id="ARBA00022475"/>
    </source>
</evidence>
<dbReference type="EMBL" id="NCXO01000030">
    <property type="protein sequence ID" value="OSC32952.1"/>
    <property type="molecule type" value="Genomic_DNA"/>
</dbReference>
<evidence type="ECO:0000256" key="2">
    <source>
        <dbReference type="ARBA" id="ARBA00006679"/>
    </source>
</evidence>
<dbReference type="Pfam" id="PF07681">
    <property type="entry name" value="DoxX"/>
    <property type="match status" value="1"/>
</dbReference>
<dbReference type="GO" id="GO:0005886">
    <property type="term" value="C:plasma membrane"/>
    <property type="evidence" value="ECO:0007669"/>
    <property type="project" value="UniProtKB-SubCell"/>
</dbReference>
<dbReference type="PANTHER" id="PTHR33452:SF1">
    <property type="entry name" value="INNER MEMBRANE PROTEIN YPHA-RELATED"/>
    <property type="match status" value="1"/>
</dbReference>
<evidence type="ECO:0000256" key="6">
    <source>
        <dbReference type="ARBA" id="ARBA00023136"/>
    </source>
</evidence>
<keyword evidence="5 8" id="KW-1133">Transmembrane helix</keyword>
<evidence type="ECO:0000256" key="4">
    <source>
        <dbReference type="ARBA" id="ARBA00022692"/>
    </source>
</evidence>
<evidence type="ECO:0000313" key="10">
    <source>
        <dbReference type="Proteomes" id="UP000193577"/>
    </source>
</evidence>
<keyword evidence="10" id="KW-1185">Reference proteome</keyword>
<comment type="caution">
    <text evidence="9">The sequence shown here is derived from an EMBL/GenBank/DDBJ whole genome shotgun (WGS) entry which is preliminary data.</text>
</comment>
<dbReference type="Proteomes" id="UP000193577">
    <property type="component" value="Unassembled WGS sequence"/>
</dbReference>
<gene>
    <name evidence="9" type="ORF">B8W67_13420</name>
</gene>
<keyword evidence="6 8" id="KW-0472">Membrane</keyword>
<keyword evidence="3" id="KW-1003">Cell membrane</keyword>
<evidence type="ECO:0008006" key="11">
    <source>
        <dbReference type="Google" id="ProtNLM"/>
    </source>
</evidence>
<reference evidence="9 10" key="1">
    <citation type="submission" date="2017-04" db="EMBL/GenBank/DDBJ databases">
        <title>The new phylogeny of genus Mycobacterium.</title>
        <authorList>
            <person name="Tortoli E."/>
            <person name="Trovato A."/>
            <person name="Cirillo D.M."/>
        </authorList>
    </citation>
    <scope>NUCLEOTIDE SEQUENCE [LARGE SCALE GENOMIC DNA]</scope>
    <source>
        <strain evidence="9 10">KCTC 19819</strain>
    </source>
</reference>
<dbReference type="InterPro" id="IPR051907">
    <property type="entry name" value="DoxX-like_oxidoreductase"/>
</dbReference>
<accession>A0AA91PDB4</accession>
<proteinExistence type="inferred from homology"/>
<evidence type="ECO:0000256" key="1">
    <source>
        <dbReference type="ARBA" id="ARBA00004651"/>
    </source>
</evidence>
<evidence type="ECO:0000313" key="9">
    <source>
        <dbReference type="EMBL" id="OSC32952.1"/>
    </source>
</evidence>
<dbReference type="InterPro" id="IPR032808">
    <property type="entry name" value="DoxX"/>
</dbReference>
<feature type="transmembrane region" description="Helical" evidence="8">
    <location>
        <begin position="258"/>
        <end position="279"/>
    </location>
</feature>
<evidence type="ECO:0000256" key="8">
    <source>
        <dbReference type="SAM" id="Phobius"/>
    </source>
</evidence>
<dbReference type="AlphaFoldDB" id="A0AA91PDB4"/>
<organism evidence="9 10">
    <name type="scientific">Mycolicibacillus koreensis</name>
    <dbReference type="NCBI Taxonomy" id="1069220"/>
    <lineage>
        <taxon>Bacteria</taxon>
        <taxon>Bacillati</taxon>
        <taxon>Actinomycetota</taxon>
        <taxon>Actinomycetes</taxon>
        <taxon>Mycobacteriales</taxon>
        <taxon>Mycobacteriaceae</taxon>
        <taxon>Mycolicibacillus</taxon>
    </lineage>
</organism>
<name>A0AA91PDB4_9MYCO</name>
<comment type="subcellular location">
    <subcellularLocation>
        <location evidence="1">Cell membrane</location>
        <topology evidence="1">Multi-pass membrane protein</topology>
    </subcellularLocation>
</comment>
<feature type="region of interest" description="Disordered" evidence="7">
    <location>
        <begin position="34"/>
        <end position="88"/>
    </location>
</feature>
<protein>
    <recommendedName>
        <fullName evidence="11">DoxX family protein</fullName>
    </recommendedName>
</protein>
<sequence>MPARLRTVVRRSPRRCVCRRSRCGYALDKRANQIAKTGGRGSTLSGVPRQSDDPQWQRPEEPVAPSNVQSSGSASLVDPEDDLPSATYAGDFETTAIPSYDPHNPPYPSSGFSLLADQEPLPYVGPQDPGAPPDWHAQEERVRAAGRRGTQDLGLLILRVTLGGLLIGHGLQKLFGWWGGSGLTGLKNSLSDVGYEHADILTYVAAGGQITAGVLLVLGLFTPLAAAGALAYLINGMLAGVSADSGRFAFFLPDGHEYQVTLIALAVAIILVGPGRYGFDAGRGWSRRPFIGSFLALLLGIGGGVAMWVLLNGANPLT</sequence>
<comment type="similarity">
    <text evidence="2">Belongs to the DoxX family.</text>
</comment>